<sequence>MHLEEAEEEYRVWIIEPPIGGREQRRDGVTNNDNIVYATSFRVL</sequence>
<evidence type="ECO:0000313" key="1">
    <source>
        <dbReference type="EMBL" id="CAF1704097.1"/>
    </source>
</evidence>
<name>A0A816IC03_BRANA</name>
<reference evidence="1" key="1">
    <citation type="submission" date="2021-01" db="EMBL/GenBank/DDBJ databases">
        <authorList>
            <consortium name="Genoscope - CEA"/>
            <person name="William W."/>
        </authorList>
    </citation>
    <scope>NUCLEOTIDE SEQUENCE</scope>
</reference>
<dbReference type="EMBL" id="HG994367">
    <property type="protein sequence ID" value="CAF1704097.1"/>
    <property type="molecule type" value="Genomic_DNA"/>
</dbReference>
<proteinExistence type="predicted"/>
<accession>A0A816IC03</accession>
<protein>
    <submittedName>
        <fullName evidence="1">(rape) hypothetical protein</fullName>
    </submittedName>
</protein>
<dbReference type="Proteomes" id="UP001295469">
    <property type="component" value="Chromosome C03"/>
</dbReference>
<gene>
    <name evidence="1" type="ORF">DARMORV10_C03P45080.1</name>
</gene>
<organism evidence="1">
    <name type="scientific">Brassica napus</name>
    <name type="common">Rape</name>
    <dbReference type="NCBI Taxonomy" id="3708"/>
    <lineage>
        <taxon>Eukaryota</taxon>
        <taxon>Viridiplantae</taxon>
        <taxon>Streptophyta</taxon>
        <taxon>Embryophyta</taxon>
        <taxon>Tracheophyta</taxon>
        <taxon>Spermatophyta</taxon>
        <taxon>Magnoliopsida</taxon>
        <taxon>eudicotyledons</taxon>
        <taxon>Gunneridae</taxon>
        <taxon>Pentapetalae</taxon>
        <taxon>rosids</taxon>
        <taxon>malvids</taxon>
        <taxon>Brassicales</taxon>
        <taxon>Brassicaceae</taxon>
        <taxon>Brassiceae</taxon>
        <taxon>Brassica</taxon>
    </lineage>
</organism>
<dbReference type="Gramene" id="CDX73861">
    <property type="protein sequence ID" value="CDX73861"/>
    <property type="gene ID" value="GSBRNA2T00111568001"/>
</dbReference>
<dbReference type="AlphaFoldDB" id="A0A816IC03"/>